<dbReference type="EMBL" id="JAJJVQ010000002">
    <property type="protein sequence ID" value="MCO5781027.1"/>
    <property type="molecule type" value="Genomic_DNA"/>
</dbReference>
<evidence type="ECO:0000313" key="14">
    <source>
        <dbReference type="Proteomes" id="UP001139290"/>
    </source>
</evidence>
<comment type="activity regulation">
    <text evidence="12">Na(+) is not transported, but it plays an essential structural role and its presence is essential for fluoride channel function.</text>
</comment>
<evidence type="ECO:0000256" key="7">
    <source>
        <dbReference type="ARBA" id="ARBA00023065"/>
    </source>
</evidence>
<keyword evidence="6 12" id="KW-0915">Sodium</keyword>
<keyword evidence="9 12" id="KW-0407">Ion channel</keyword>
<feature type="binding site" evidence="12">
    <location>
        <position position="78"/>
    </location>
    <ligand>
        <name>Na(+)</name>
        <dbReference type="ChEBI" id="CHEBI:29101"/>
        <note>structural</note>
    </ligand>
</feature>
<dbReference type="Proteomes" id="UP001139290">
    <property type="component" value="Unassembled WGS sequence"/>
</dbReference>
<evidence type="ECO:0000256" key="11">
    <source>
        <dbReference type="ARBA" id="ARBA00035585"/>
    </source>
</evidence>
<feature type="transmembrane region" description="Helical" evidence="12">
    <location>
        <begin position="31"/>
        <end position="55"/>
    </location>
</feature>
<keyword evidence="2 12" id="KW-1003">Cell membrane</keyword>
<evidence type="ECO:0000256" key="5">
    <source>
        <dbReference type="ARBA" id="ARBA00022989"/>
    </source>
</evidence>
<evidence type="ECO:0000313" key="13">
    <source>
        <dbReference type="EMBL" id="MCO5781027.1"/>
    </source>
</evidence>
<evidence type="ECO:0000256" key="10">
    <source>
        <dbReference type="ARBA" id="ARBA00035120"/>
    </source>
</evidence>
<comment type="subcellular location">
    <subcellularLocation>
        <location evidence="1 12">Cell membrane</location>
        <topology evidence="1 12">Multi-pass membrane protein</topology>
    </subcellularLocation>
</comment>
<keyword evidence="4 12" id="KW-0812">Transmembrane</keyword>
<comment type="caution">
    <text evidence="13">The sequence shown here is derived from an EMBL/GenBank/DDBJ whole genome shotgun (WGS) entry which is preliminary data.</text>
</comment>
<gene>
    <name evidence="12 13" type="primary">crcB</name>
    <name evidence="12" type="synonym">fluC</name>
    <name evidence="13" type="ORF">LOD26_06695</name>
</gene>
<keyword evidence="14" id="KW-1185">Reference proteome</keyword>
<comment type="catalytic activity">
    <reaction evidence="11">
        <text>fluoride(in) = fluoride(out)</text>
        <dbReference type="Rhea" id="RHEA:76159"/>
        <dbReference type="ChEBI" id="CHEBI:17051"/>
    </reaction>
    <physiologicalReaction direction="left-to-right" evidence="11">
        <dbReference type="Rhea" id="RHEA:76160"/>
    </physiologicalReaction>
</comment>
<dbReference type="NCBIfam" id="TIGR00494">
    <property type="entry name" value="crcB"/>
    <property type="match status" value="1"/>
</dbReference>
<protein>
    <recommendedName>
        <fullName evidence="12">Fluoride-specific ion channel FluC</fullName>
    </recommendedName>
</protein>
<dbReference type="RefSeq" id="WP_151224920.1">
    <property type="nucleotide sequence ID" value="NZ_CP101036.1"/>
</dbReference>
<feature type="transmembrane region" description="Helical" evidence="12">
    <location>
        <begin position="97"/>
        <end position="121"/>
    </location>
</feature>
<keyword evidence="7 12" id="KW-0406">Ion transport</keyword>
<keyword evidence="12" id="KW-0479">Metal-binding</keyword>
<evidence type="ECO:0000256" key="6">
    <source>
        <dbReference type="ARBA" id="ARBA00023053"/>
    </source>
</evidence>
<keyword evidence="3" id="KW-0997">Cell inner membrane</keyword>
<evidence type="ECO:0000256" key="3">
    <source>
        <dbReference type="ARBA" id="ARBA00022519"/>
    </source>
</evidence>
<name>A0ABT1B596_9ENTR</name>
<dbReference type="NCBIfam" id="NF010792">
    <property type="entry name" value="PRK14196.1"/>
    <property type="match status" value="1"/>
</dbReference>
<evidence type="ECO:0000256" key="8">
    <source>
        <dbReference type="ARBA" id="ARBA00023136"/>
    </source>
</evidence>
<reference evidence="13" key="1">
    <citation type="submission" date="2021-11" db="EMBL/GenBank/DDBJ databases">
        <title>Citrobacter meridianamericanus sp. nov. isolated from soil.</title>
        <authorList>
            <person name="Furlan J.P.R."/>
            <person name="Stehling E.G."/>
        </authorList>
    </citation>
    <scope>NUCLEOTIDE SEQUENCE</scope>
    <source>
        <strain evidence="13">BR102</strain>
    </source>
</reference>
<evidence type="ECO:0000256" key="1">
    <source>
        <dbReference type="ARBA" id="ARBA00004651"/>
    </source>
</evidence>
<feature type="transmembrane region" description="Helical" evidence="12">
    <location>
        <begin position="67"/>
        <end position="91"/>
    </location>
</feature>
<comment type="similarity">
    <text evidence="10 12">Belongs to the fluoride channel Fluc/FEX (TC 1.A.43) family.</text>
</comment>
<feature type="binding site" evidence="12">
    <location>
        <position position="75"/>
    </location>
    <ligand>
        <name>Na(+)</name>
        <dbReference type="ChEBI" id="CHEBI:29101"/>
        <note>structural</note>
    </ligand>
</feature>
<dbReference type="HAMAP" id="MF_00454">
    <property type="entry name" value="FluC"/>
    <property type="match status" value="1"/>
</dbReference>
<dbReference type="Pfam" id="PF02537">
    <property type="entry name" value="CRCB"/>
    <property type="match status" value="1"/>
</dbReference>
<dbReference type="InterPro" id="IPR003691">
    <property type="entry name" value="FluC"/>
</dbReference>
<keyword evidence="5 12" id="KW-1133">Transmembrane helix</keyword>
<keyword evidence="12" id="KW-0813">Transport</keyword>
<comment type="function">
    <text evidence="12">Fluoride-specific ion channel. Important for reducing fluoride concentration in the cell, thus reducing its toxicity.</text>
</comment>
<evidence type="ECO:0000256" key="9">
    <source>
        <dbReference type="ARBA" id="ARBA00023303"/>
    </source>
</evidence>
<evidence type="ECO:0000256" key="2">
    <source>
        <dbReference type="ARBA" id="ARBA00022475"/>
    </source>
</evidence>
<evidence type="ECO:0000256" key="12">
    <source>
        <dbReference type="HAMAP-Rule" id="MF_00454"/>
    </source>
</evidence>
<dbReference type="PANTHER" id="PTHR28259:SF1">
    <property type="entry name" value="FLUORIDE EXPORT PROTEIN 1-RELATED"/>
    <property type="match status" value="1"/>
</dbReference>
<sequence>MLQLLLAVFIGGGTGSVARWMLSMRFNPLHQAIPFGTLAANLLGAFIIGMGLAWFNRMTNIDPMWKVLITTGFCGGLTTFSTFSAEVVFLLQEGRLGWAMVNVLVNLLGSFAMTALAFWLVSASPAH</sequence>
<evidence type="ECO:0000256" key="4">
    <source>
        <dbReference type="ARBA" id="ARBA00022692"/>
    </source>
</evidence>
<proteinExistence type="inferred from homology"/>
<organism evidence="13 14">
    <name type="scientific">Citrobacter meridianamericanus</name>
    <dbReference type="NCBI Taxonomy" id="2894201"/>
    <lineage>
        <taxon>Bacteria</taxon>
        <taxon>Pseudomonadati</taxon>
        <taxon>Pseudomonadota</taxon>
        <taxon>Gammaproteobacteria</taxon>
        <taxon>Enterobacterales</taxon>
        <taxon>Enterobacteriaceae</taxon>
        <taxon>Citrobacter</taxon>
    </lineage>
</organism>
<keyword evidence="8 12" id="KW-0472">Membrane</keyword>
<dbReference type="PANTHER" id="PTHR28259">
    <property type="entry name" value="FLUORIDE EXPORT PROTEIN 1-RELATED"/>
    <property type="match status" value="1"/>
</dbReference>
<accession>A0ABT1B596</accession>